<name>A0A9W3C9M6_RAPSA</name>
<dbReference type="RefSeq" id="XP_056848277.1">
    <property type="nucleotide sequence ID" value="XM_056992297.1"/>
</dbReference>
<reference evidence="3" key="1">
    <citation type="journal article" date="2019" name="Database">
        <title>The radish genome database (RadishGD): an integrated information resource for radish genomics.</title>
        <authorList>
            <person name="Yu H.J."/>
            <person name="Baek S."/>
            <person name="Lee Y.J."/>
            <person name="Cho A."/>
            <person name="Mun J.H."/>
        </authorList>
    </citation>
    <scope>NUCLEOTIDE SEQUENCE [LARGE SCALE GENOMIC DNA]</scope>
    <source>
        <strain evidence="3">cv. WK10039</strain>
    </source>
</reference>
<reference evidence="4" key="2">
    <citation type="submission" date="2025-08" db="UniProtKB">
        <authorList>
            <consortium name="RefSeq"/>
        </authorList>
    </citation>
    <scope>IDENTIFICATION</scope>
    <source>
        <tissue evidence="4">Leaf</tissue>
    </source>
</reference>
<keyword evidence="3" id="KW-1185">Reference proteome</keyword>
<accession>A0A9W3C9M6</accession>
<keyword evidence="2" id="KW-0472">Membrane</keyword>
<dbReference type="Proteomes" id="UP000504610">
    <property type="component" value="Chromosome 8"/>
</dbReference>
<feature type="compositionally biased region" description="Polar residues" evidence="1">
    <location>
        <begin position="91"/>
        <end position="111"/>
    </location>
</feature>
<evidence type="ECO:0000256" key="2">
    <source>
        <dbReference type="SAM" id="Phobius"/>
    </source>
</evidence>
<evidence type="ECO:0000256" key="1">
    <source>
        <dbReference type="SAM" id="MobiDB-lite"/>
    </source>
</evidence>
<gene>
    <name evidence="4" type="primary">LOC130498733</name>
</gene>
<dbReference type="GeneID" id="130498733"/>
<feature type="transmembrane region" description="Helical" evidence="2">
    <location>
        <begin position="6"/>
        <end position="33"/>
    </location>
</feature>
<evidence type="ECO:0000313" key="3">
    <source>
        <dbReference type="Proteomes" id="UP000504610"/>
    </source>
</evidence>
<sequence>MYTYEFWFWTIHVSLSLVGLTALPKIIITLANYCHHRLKERRNILEIKVRYMPSSTRSNRGNQLLFSEDPAHLERSIRKDLRSASIDRTALPSTDTHVQQSTDTQTAPSTDTVRRSASFDTSNRTLLREAWS</sequence>
<proteinExistence type="predicted"/>
<feature type="region of interest" description="Disordered" evidence="1">
    <location>
        <begin position="84"/>
        <end position="120"/>
    </location>
</feature>
<dbReference type="AlphaFoldDB" id="A0A9W3C9M6"/>
<organism evidence="3 4">
    <name type="scientific">Raphanus sativus</name>
    <name type="common">Radish</name>
    <name type="synonym">Raphanus raphanistrum var. sativus</name>
    <dbReference type="NCBI Taxonomy" id="3726"/>
    <lineage>
        <taxon>Eukaryota</taxon>
        <taxon>Viridiplantae</taxon>
        <taxon>Streptophyta</taxon>
        <taxon>Embryophyta</taxon>
        <taxon>Tracheophyta</taxon>
        <taxon>Spermatophyta</taxon>
        <taxon>Magnoliopsida</taxon>
        <taxon>eudicotyledons</taxon>
        <taxon>Gunneridae</taxon>
        <taxon>Pentapetalae</taxon>
        <taxon>rosids</taxon>
        <taxon>malvids</taxon>
        <taxon>Brassicales</taxon>
        <taxon>Brassicaceae</taxon>
        <taxon>Brassiceae</taxon>
        <taxon>Raphanus</taxon>
    </lineage>
</organism>
<keyword evidence="2" id="KW-0812">Transmembrane</keyword>
<keyword evidence="2" id="KW-1133">Transmembrane helix</keyword>
<dbReference type="KEGG" id="rsz:130498733"/>
<evidence type="ECO:0000313" key="4">
    <source>
        <dbReference type="RefSeq" id="XP_056848277.1"/>
    </source>
</evidence>
<protein>
    <submittedName>
        <fullName evidence="4">Uncharacterized protein LOC130498733</fullName>
    </submittedName>
</protein>
<dbReference type="OrthoDB" id="1130958at2759"/>